<keyword evidence="2" id="KW-1185">Reference proteome</keyword>
<dbReference type="Proteomes" id="UP001642409">
    <property type="component" value="Unassembled WGS sequence"/>
</dbReference>
<dbReference type="EMBL" id="CAXDID020000168">
    <property type="protein sequence ID" value="CAL6046459.1"/>
    <property type="molecule type" value="Genomic_DNA"/>
</dbReference>
<organism evidence="1 2">
    <name type="scientific">Hexamita inflata</name>
    <dbReference type="NCBI Taxonomy" id="28002"/>
    <lineage>
        <taxon>Eukaryota</taxon>
        <taxon>Metamonada</taxon>
        <taxon>Diplomonadida</taxon>
        <taxon>Hexamitidae</taxon>
        <taxon>Hexamitinae</taxon>
        <taxon>Hexamita</taxon>
    </lineage>
</organism>
<sequence>MLSHYSCNTNAQISSNLQCFIFIIIQTLFGQIEEPNHNELHILHTITFVTSQFLFASLQNVKSDRKAEYKQSILLNAELAMADKFTTIFKITPRQLHKRLSAIQLQQLEDPPVTPKLKGKARFVPMMTLYVKPVVQIK</sequence>
<evidence type="ECO:0000313" key="2">
    <source>
        <dbReference type="Proteomes" id="UP001642409"/>
    </source>
</evidence>
<evidence type="ECO:0000313" key="1">
    <source>
        <dbReference type="EMBL" id="CAL6046459.1"/>
    </source>
</evidence>
<name>A0ABP1JVI6_9EUKA</name>
<comment type="caution">
    <text evidence="1">The sequence shown here is derived from an EMBL/GenBank/DDBJ whole genome shotgun (WGS) entry which is preliminary data.</text>
</comment>
<accession>A0ABP1JVI6</accession>
<protein>
    <submittedName>
        <fullName evidence="1">Hypothetical_protein</fullName>
    </submittedName>
</protein>
<gene>
    <name evidence="1" type="ORF">HINF_LOCUS41735</name>
</gene>
<proteinExistence type="predicted"/>
<reference evidence="1 2" key="1">
    <citation type="submission" date="2024-07" db="EMBL/GenBank/DDBJ databases">
        <authorList>
            <person name="Akdeniz Z."/>
        </authorList>
    </citation>
    <scope>NUCLEOTIDE SEQUENCE [LARGE SCALE GENOMIC DNA]</scope>
</reference>